<sequence length="330" mass="37450">MIPPKSAPDFLARHGWNDAQILPLAGDASFRRYFRIHSGVRRAVLMDAPPPHEDPRPFMEIAGWLQQIGLAAPRILAADLEQGLLLLDDFGDARMRETADAEPEVERDLYETAVDVLVHLHRQPPMPGLPPHGLQEWLTELRLFPDWYVPAVGLDPIDVHSWEEAWRQVLAPVANDGLAPVTVLRDYHAENVMLIDGRGGIERFGLLDFQDALAGHPAYDLVSVLEDARRDVPPQLERDMIDRYVAKAGADQRFEPAYWALAAQRNTRILGVFCRLWKRDGKDRYKAFQPRMWGLLERDLAQPGLEPVRDWFDANIPQSARTAAWQDGAE</sequence>
<keyword evidence="3" id="KW-1185">Reference proteome</keyword>
<organism evidence="2 3">
    <name type="scientific">Sphingomonas caseinilyticus</name>
    <dbReference type="NCBI Taxonomy" id="2908205"/>
    <lineage>
        <taxon>Bacteria</taxon>
        <taxon>Pseudomonadati</taxon>
        <taxon>Pseudomonadota</taxon>
        <taxon>Alphaproteobacteria</taxon>
        <taxon>Sphingomonadales</taxon>
        <taxon>Sphingomonadaceae</taxon>
        <taxon>Sphingomonas</taxon>
    </lineage>
</organism>
<dbReference type="Gene3D" id="3.30.200.20">
    <property type="entry name" value="Phosphorylase Kinase, domain 1"/>
    <property type="match status" value="1"/>
</dbReference>
<dbReference type="InterPro" id="IPR002575">
    <property type="entry name" value="Aminoglycoside_PTrfase"/>
</dbReference>
<dbReference type="RefSeq" id="WP_249903840.1">
    <property type="nucleotide sequence ID" value="NZ_JAMGBA010000001.1"/>
</dbReference>
<dbReference type="Proteomes" id="UP001203410">
    <property type="component" value="Unassembled WGS sequence"/>
</dbReference>
<dbReference type="InterPro" id="IPR011009">
    <property type="entry name" value="Kinase-like_dom_sf"/>
</dbReference>
<reference evidence="2 3" key="1">
    <citation type="submission" date="2022-05" db="EMBL/GenBank/DDBJ databases">
        <authorList>
            <person name="Jo J.-H."/>
            <person name="Im W.-T."/>
        </authorList>
    </citation>
    <scope>NUCLEOTIDE SEQUENCE [LARGE SCALE GENOMIC DNA]</scope>
    <source>
        <strain evidence="2 3">NSE70-1</strain>
    </source>
</reference>
<comment type="caution">
    <text evidence="2">The sequence shown here is derived from an EMBL/GenBank/DDBJ whole genome shotgun (WGS) entry which is preliminary data.</text>
</comment>
<accession>A0ABT0RRM8</accession>
<name>A0ABT0RRM8_9SPHN</name>
<proteinExistence type="predicted"/>
<feature type="domain" description="Aminoglycoside phosphotransferase" evidence="1">
    <location>
        <begin position="21"/>
        <end position="245"/>
    </location>
</feature>
<evidence type="ECO:0000259" key="1">
    <source>
        <dbReference type="Pfam" id="PF01636"/>
    </source>
</evidence>
<dbReference type="SUPFAM" id="SSF56112">
    <property type="entry name" value="Protein kinase-like (PK-like)"/>
    <property type="match status" value="1"/>
</dbReference>
<protein>
    <submittedName>
        <fullName evidence="2">Phosphotransferase</fullName>
    </submittedName>
</protein>
<dbReference type="Gene3D" id="3.90.1200.10">
    <property type="match status" value="1"/>
</dbReference>
<dbReference type="Pfam" id="PF01636">
    <property type="entry name" value="APH"/>
    <property type="match status" value="1"/>
</dbReference>
<evidence type="ECO:0000313" key="3">
    <source>
        <dbReference type="Proteomes" id="UP001203410"/>
    </source>
</evidence>
<evidence type="ECO:0000313" key="2">
    <source>
        <dbReference type="EMBL" id="MCL6697616.1"/>
    </source>
</evidence>
<dbReference type="EMBL" id="JAMGBA010000001">
    <property type="protein sequence ID" value="MCL6697616.1"/>
    <property type="molecule type" value="Genomic_DNA"/>
</dbReference>
<gene>
    <name evidence="2" type="ORF">LZ496_02300</name>
</gene>